<evidence type="ECO:0000256" key="1">
    <source>
        <dbReference type="ARBA" id="ARBA00004651"/>
    </source>
</evidence>
<keyword evidence="13" id="KW-1185">Reference proteome</keyword>
<keyword evidence="5" id="KW-0297">G-protein coupled receptor</keyword>
<dbReference type="SUPFAM" id="SSF81321">
    <property type="entry name" value="Family A G protein-coupled receptor-like"/>
    <property type="match status" value="1"/>
</dbReference>
<evidence type="ECO:0000256" key="9">
    <source>
        <dbReference type="ARBA" id="ARBA00023224"/>
    </source>
</evidence>
<dbReference type="Pfam" id="PF00001">
    <property type="entry name" value="7tm_1"/>
    <property type="match status" value="1"/>
</dbReference>
<dbReference type="InterPro" id="IPR000276">
    <property type="entry name" value="GPCR_Rhodpsn"/>
</dbReference>
<evidence type="ECO:0000256" key="7">
    <source>
        <dbReference type="ARBA" id="ARBA00023170"/>
    </source>
</evidence>
<dbReference type="PANTHER" id="PTHR11866">
    <property type="entry name" value="G-PROTEIN COUPLED RECEPTOR FAMILY 1 MEMBER"/>
    <property type="match status" value="1"/>
</dbReference>
<dbReference type="PANTHER" id="PTHR11866:SF14">
    <property type="entry name" value="PROSTAGLANDIN D2 RECEPTOR"/>
    <property type="match status" value="1"/>
</dbReference>
<feature type="domain" description="G-protein coupled receptors family 1 profile" evidence="11">
    <location>
        <begin position="33"/>
        <end position="267"/>
    </location>
</feature>
<dbReference type="AlphaFoldDB" id="A0A8C8RQS9"/>
<keyword evidence="4 10" id="KW-1133">Transmembrane helix</keyword>
<evidence type="ECO:0000256" key="8">
    <source>
        <dbReference type="ARBA" id="ARBA00023180"/>
    </source>
</evidence>
<keyword evidence="7" id="KW-0675">Receptor</keyword>
<evidence type="ECO:0000256" key="3">
    <source>
        <dbReference type="ARBA" id="ARBA00022692"/>
    </source>
</evidence>
<keyword evidence="6 10" id="KW-0472">Membrane</keyword>
<keyword evidence="8" id="KW-0325">Glycoprotein</keyword>
<dbReference type="GO" id="GO:0007204">
    <property type="term" value="P:positive regulation of cytosolic calcium ion concentration"/>
    <property type="evidence" value="ECO:0007669"/>
    <property type="project" value="TreeGrafter"/>
</dbReference>
<feature type="transmembrane region" description="Helical" evidence="10">
    <location>
        <begin position="151"/>
        <end position="176"/>
    </location>
</feature>
<dbReference type="PRINTS" id="PR01788">
    <property type="entry name" value="PROSTANOIDR"/>
</dbReference>
<keyword evidence="2" id="KW-1003">Cell membrane</keyword>
<name>A0A8C8RQS9_9SAUR</name>
<keyword evidence="9" id="KW-0807">Transducer</keyword>
<dbReference type="GO" id="GO:0005886">
    <property type="term" value="C:plasma membrane"/>
    <property type="evidence" value="ECO:0007669"/>
    <property type="project" value="UniProtKB-SubCell"/>
</dbReference>
<evidence type="ECO:0000256" key="5">
    <source>
        <dbReference type="ARBA" id="ARBA00023040"/>
    </source>
</evidence>
<feature type="transmembrane region" description="Helical" evidence="10">
    <location>
        <begin position="53"/>
        <end position="81"/>
    </location>
</feature>
<dbReference type="Ensembl" id="ENSPCET00000008646.1">
    <property type="protein sequence ID" value="ENSPCEP00000008350.1"/>
    <property type="gene ID" value="ENSPCEG00000006713.1"/>
</dbReference>
<evidence type="ECO:0000256" key="6">
    <source>
        <dbReference type="ARBA" id="ARBA00023136"/>
    </source>
</evidence>
<evidence type="ECO:0000256" key="2">
    <source>
        <dbReference type="ARBA" id="ARBA00022475"/>
    </source>
</evidence>
<accession>A0A8C8RQS9</accession>
<feature type="transmembrane region" description="Helical" evidence="10">
    <location>
        <begin position="196"/>
        <end position="217"/>
    </location>
</feature>
<proteinExistence type="predicted"/>
<dbReference type="InterPro" id="IPR008365">
    <property type="entry name" value="Prostanoid_rcpt"/>
</dbReference>
<dbReference type="Proteomes" id="UP000694393">
    <property type="component" value="Unplaced"/>
</dbReference>
<comment type="subcellular location">
    <subcellularLocation>
        <location evidence="1">Cell membrane</location>
        <topology evidence="1">Multi-pass membrane protein</topology>
    </subcellularLocation>
</comment>
<protein>
    <submittedName>
        <fullName evidence="12">Prostaglandin D2 receptor</fullName>
    </submittedName>
</protein>
<reference evidence="12" key="1">
    <citation type="submission" date="2025-08" db="UniProtKB">
        <authorList>
            <consortium name="Ensembl"/>
        </authorList>
    </citation>
    <scope>IDENTIFICATION</scope>
</reference>
<feature type="transmembrane region" description="Helical" evidence="10">
    <location>
        <begin position="105"/>
        <end position="130"/>
    </location>
</feature>
<dbReference type="InterPro" id="IPR017452">
    <property type="entry name" value="GPCR_Rhodpsn_7TM"/>
</dbReference>
<keyword evidence="3 10" id="KW-0812">Transmembrane</keyword>
<feature type="transmembrane region" description="Helical" evidence="10">
    <location>
        <begin position="20"/>
        <end position="41"/>
    </location>
</feature>
<feature type="transmembrane region" description="Helical" evidence="10">
    <location>
        <begin position="245"/>
        <end position="264"/>
    </location>
</feature>
<reference evidence="12" key="2">
    <citation type="submission" date="2025-09" db="UniProtKB">
        <authorList>
            <consortium name="Ensembl"/>
        </authorList>
    </citation>
    <scope>IDENTIFICATION</scope>
</reference>
<dbReference type="PROSITE" id="PS50262">
    <property type="entry name" value="G_PROTEIN_RECEP_F1_2"/>
    <property type="match status" value="1"/>
</dbReference>
<evidence type="ECO:0000256" key="4">
    <source>
        <dbReference type="ARBA" id="ARBA00022989"/>
    </source>
</evidence>
<dbReference type="GO" id="GO:0004956">
    <property type="term" value="F:prostaglandin D receptor activity"/>
    <property type="evidence" value="ECO:0007669"/>
    <property type="project" value="TreeGrafter"/>
</dbReference>
<dbReference type="Gene3D" id="1.20.1070.10">
    <property type="entry name" value="Rhodopsin 7-helix transmembrane proteins"/>
    <property type="match status" value="1"/>
</dbReference>
<dbReference type="GO" id="GO:0006954">
    <property type="term" value="P:inflammatory response"/>
    <property type="evidence" value="ECO:0007669"/>
    <property type="project" value="TreeGrafter"/>
</dbReference>
<evidence type="ECO:0000313" key="12">
    <source>
        <dbReference type="Ensembl" id="ENSPCEP00000008350.1"/>
    </source>
</evidence>
<evidence type="ECO:0000313" key="13">
    <source>
        <dbReference type="Proteomes" id="UP000694393"/>
    </source>
</evidence>
<sequence length="318" mass="33775">METDGYRCWNRSTPEGGKSALPSSLLFGTGMLGNLLALLLLGCQRRRGGRASAFALLVSGLAVTDLLGKCLVSPIVLAAYARNRSLSQLWPAAPGEPGPGPLCQLFAALMAFFGLAPTLALLAMALEVWLSLAHPYFYRRHVRRRRPAAGLALLGAAGLCALFCALPPLGLFGAAVQYCPGTWCFARMAGPAGRYAAVYAGLLGALGLAVGACNAASMRSLLRMARRPHRPRAPGPARMEERDHLVLLGLMTVLFAVCCLPLIVSSLGGRSQRALGPSVGWGGAWDCEVQPRPSSANCCVKSKELRMRRAIQDRAPCY</sequence>
<organism evidence="12 13">
    <name type="scientific">Pelusios castaneus</name>
    <name type="common">West African mud turtle</name>
    <dbReference type="NCBI Taxonomy" id="367368"/>
    <lineage>
        <taxon>Eukaryota</taxon>
        <taxon>Metazoa</taxon>
        <taxon>Chordata</taxon>
        <taxon>Craniata</taxon>
        <taxon>Vertebrata</taxon>
        <taxon>Euteleostomi</taxon>
        <taxon>Archelosauria</taxon>
        <taxon>Testudinata</taxon>
        <taxon>Testudines</taxon>
        <taxon>Pleurodira</taxon>
        <taxon>Pelomedusidae</taxon>
        <taxon>Pelusios</taxon>
    </lineage>
</organism>
<evidence type="ECO:0000256" key="10">
    <source>
        <dbReference type="SAM" id="Phobius"/>
    </source>
</evidence>
<evidence type="ECO:0000259" key="11">
    <source>
        <dbReference type="PROSITE" id="PS50262"/>
    </source>
</evidence>